<dbReference type="InterPro" id="IPR014757">
    <property type="entry name" value="Tscrpt_reg_IclR_C"/>
</dbReference>
<dbReference type="Pfam" id="PF09339">
    <property type="entry name" value="HTH_IclR"/>
    <property type="match status" value="1"/>
</dbReference>
<dbReference type="Gene3D" id="1.10.10.10">
    <property type="entry name" value="Winged helix-like DNA-binding domain superfamily/Winged helix DNA-binding domain"/>
    <property type="match status" value="1"/>
</dbReference>
<evidence type="ECO:0000259" key="5">
    <source>
        <dbReference type="PROSITE" id="PS51077"/>
    </source>
</evidence>
<dbReference type="Pfam" id="PF01614">
    <property type="entry name" value="IclR_C"/>
    <property type="match status" value="1"/>
</dbReference>
<reference evidence="7" key="1">
    <citation type="submission" date="2022-10" db="EMBL/GenBank/DDBJ databases">
        <title>The complete genomes of actinobacterial strains from the NBC collection.</title>
        <authorList>
            <person name="Joergensen T.S."/>
            <person name="Alvarez Arevalo M."/>
            <person name="Sterndorff E.B."/>
            <person name="Faurdal D."/>
            <person name="Vuksanovic O."/>
            <person name="Mourched A.-S."/>
            <person name="Charusanti P."/>
            <person name="Shaw S."/>
            <person name="Blin K."/>
            <person name="Weber T."/>
        </authorList>
    </citation>
    <scope>NUCLEOTIDE SEQUENCE</scope>
    <source>
        <strain evidence="7">NBC_00008</strain>
    </source>
</reference>
<dbReference type="InterPro" id="IPR029016">
    <property type="entry name" value="GAF-like_dom_sf"/>
</dbReference>
<feature type="compositionally biased region" description="Low complexity" evidence="4">
    <location>
        <begin position="252"/>
        <end position="265"/>
    </location>
</feature>
<evidence type="ECO:0000256" key="3">
    <source>
        <dbReference type="ARBA" id="ARBA00023163"/>
    </source>
</evidence>
<evidence type="ECO:0000313" key="7">
    <source>
        <dbReference type="EMBL" id="WTW67485.1"/>
    </source>
</evidence>
<gene>
    <name evidence="7" type="ORF">OG398_03890</name>
</gene>
<evidence type="ECO:0000259" key="6">
    <source>
        <dbReference type="PROSITE" id="PS51078"/>
    </source>
</evidence>
<feature type="region of interest" description="Disordered" evidence="4">
    <location>
        <begin position="243"/>
        <end position="265"/>
    </location>
</feature>
<dbReference type="PANTHER" id="PTHR30136">
    <property type="entry name" value="HELIX-TURN-HELIX TRANSCRIPTIONAL REGULATOR, ICLR FAMILY"/>
    <property type="match status" value="1"/>
</dbReference>
<keyword evidence="1" id="KW-0805">Transcription regulation</keyword>
<dbReference type="InterPro" id="IPR050707">
    <property type="entry name" value="HTH_MetabolicPath_Reg"/>
</dbReference>
<feature type="domain" description="HTH iclR-type" evidence="5">
    <location>
        <begin position="9"/>
        <end position="70"/>
    </location>
</feature>
<dbReference type="PANTHER" id="PTHR30136:SF35">
    <property type="entry name" value="HTH-TYPE TRANSCRIPTIONAL REGULATOR RV1719"/>
    <property type="match status" value="1"/>
</dbReference>
<dbReference type="PROSITE" id="PS51077">
    <property type="entry name" value="HTH_ICLR"/>
    <property type="match status" value="1"/>
</dbReference>
<dbReference type="GO" id="GO:0003677">
    <property type="term" value="F:DNA binding"/>
    <property type="evidence" value="ECO:0007669"/>
    <property type="project" value="UniProtKB-KW"/>
</dbReference>
<protein>
    <submittedName>
        <fullName evidence="7">IclR family transcriptional regulator</fullName>
    </submittedName>
</protein>
<dbReference type="Gene3D" id="3.30.450.40">
    <property type="match status" value="1"/>
</dbReference>
<organism evidence="7">
    <name type="scientific">Streptomyces sp. NBC_00008</name>
    <dbReference type="NCBI Taxonomy" id="2903610"/>
    <lineage>
        <taxon>Bacteria</taxon>
        <taxon>Bacillati</taxon>
        <taxon>Actinomycetota</taxon>
        <taxon>Actinomycetes</taxon>
        <taxon>Kitasatosporales</taxon>
        <taxon>Streptomycetaceae</taxon>
        <taxon>Streptomyces</taxon>
    </lineage>
</organism>
<dbReference type="SUPFAM" id="SSF55781">
    <property type="entry name" value="GAF domain-like"/>
    <property type="match status" value="1"/>
</dbReference>
<keyword evidence="3" id="KW-0804">Transcription</keyword>
<dbReference type="InterPro" id="IPR036388">
    <property type="entry name" value="WH-like_DNA-bd_sf"/>
</dbReference>
<dbReference type="PROSITE" id="PS51078">
    <property type="entry name" value="ICLR_ED"/>
    <property type="match status" value="1"/>
</dbReference>
<name>A0AAU2VIU0_9ACTN</name>
<dbReference type="GO" id="GO:0045892">
    <property type="term" value="P:negative regulation of DNA-templated transcription"/>
    <property type="evidence" value="ECO:0007669"/>
    <property type="project" value="TreeGrafter"/>
</dbReference>
<proteinExistence type="predicted"/>
<dbReference type="GO" id="GO:0003700">
    <property type="term" value="F:DNA-binding transcription factor activity"/>
    <property type="evidence" value="ECO:0007669"/>
    <property type="project" value="TreeGrafter"/>
</dbReference>
<dbReference type="InterPro" id="IPR005471">
    <property type="entry name" value="Tscrpt_reg_IclR_N"/>
</dbReference>
<dbReference type="SUPFAM" id="SSF46785">
    <property type="entry name" value="Winged helix' DNA-binding domain"/>
    <property type="match status" value="1"/>
</dbReference>
<dbReference type="SMART" id="SM00346">
    <property type="entry name" value="HTH_ICLR"/>
    <property type="match status" value="1"/>
</dbReference>
<dbReference type="EMBL" id="CP108313">
    <property type="protein sequence ID" value="WTW67485.1"/>
    <property type="molecule type" value="Genomic_DNA"/>
</dbReference>
<keyword evidence="2" id="KW-0238">DNA-binding</keyword>
<accession>A0AAU2VIU0</accession>
<dbReference type="AlphaFoldDB" id="A0AAU2VIU0"/>
<evidence type="ECO:0000256" key="2">
    <source>
        <dbReference type="ARBA" id="ARBA00023125"/>
    </source>
</evidence>
<evidence type="ECO:0000256" key="4">
    <source>
        <dbReference type="SAM" id="MobiDB-lite"/>
    </source>
</evidence>
<dbReference type="InterPro" id="IPR036390">
    <property type="entry name" value="WH_DNA-bd_sf"/>
</dbReference>
<evidence type="ECO:0000256" key="1">
    <source>
        <dbReference type="ARBA" id="ARBA00023015"/>
    </source>
</evidence>
<sequence length="265" mass="27893">MEPTRDYTIESLDTGLRLLRLFLTHDSLTVSGAAALLSVGRSTAHRVLSTLEGRGFAVRDASGRGYSPGPELMTLGRPAGFRAEDREQIGAVLDDAVRRTGETVQSVTLIGDRTVVTDGRESGQPVRVVLEAGRTYPAYATSGGRMLLSRMAPEQVCALYPRERPDEGAHPAGSPQALLDELAEIRACGYALGRGEPVPGMNTVAVPLAGSGRRDLLALMACAPADRGDDAALVSRAQELRRSAALRGVSGGPRRSGPPAVPAAR</sequence>
<feature type="domain" description="IclR-ED" evidence="6">
    <location>
        <begin position="71"/>
        <end position="253"/>
    </location>
</feature>